<evidence type="ECO:0000256" key="2">
    <source>
        <dbReference type="ARBA" id="ARBA00023015"/>
    </source>
</evidence>
<evidence type="ECO:0000259" key="8">
    <source>
        <dbReference type="Pfam" id="PF08281"/>
    </source>
</evidence>
<gene>
    <name evidence="9" type="ORF">C5O00_09535</name>
</gene>
<protein>
    <recommendedName>
        <fullName evidence="6">RNA polymerase sigma factor</fullName>
    </recommendedName>
</protein>
<dbReference type="InterPro" id="IPR036388">
    <property type="entry name" value="WH-like_DNA-bd_sf"/>
</dbReference>
<dbReference type="OrthoDB" id="1027298at2"/>
<dbReference type="Gene3D" id="1.10.10.10">
    <property type="entry name" value="Winged helix-like DNA-binding domain superfamily/Winged helix DNA-binding domain"/>
    <property type="match status" value="1"/>
</dbReference>
<name>A0A2S0HXK7_9FLAO</name>
<organism evidence="9 10">
    <name type="scientific">Pukyongia salina</name>
    <dbReference type="NCBI Taxonomy" id="2094025"/>
    <lineage>
        <taxon>Bacteria</taxon>
        <taxon>Pseudomonadati</taxon>
        <taxon>Bacteroidota</taxon>
        <taxon>Flavobacteriia</taxon>
        <taxon>Flavobacteriales</taxon>
        <taxon>Flavobacteriaceae</taxon>
        <taxon>Pukyongia</taxon>
    </lineage>
</organism>
<dbReference type="InterPro" id="IPR000838">
    <property type="entry name" value="RNA_pol_sigma70_ECF_CS"/>
</dbReference>
<dbReference type="Proteomes" id="UP000238442">
    <property type="component" value="Chromosome"/>
</dbReference>
<evidence type="ECO:0000313" key="10">
    <source>
        <dbReference type="Proteomes" id="UP000238442"/>
    </source>
</evidence>
<dbReference type="PANTHER" id="PTHR43133">
    <property type="entry name" value="RNA POLYMERASE ECF-TYPE SIGMA FACTO"/>
    <property type="match status" value="1"/>
</dbReference>
<dbReference type="SUPFAM" id="SSF88946">
    <property type="entry name" value="Sigma2 domain of RNA polymerase sigma factors"/>
    <property type="match status" value="1"/>
</dbReference>
<dbReference type="KEGG" id="aue:C5O00_09535"/>
<evidence type="ECO:0000256" key="6">
    <source>
        <dbReference type="RuleBase" id="RU000716"/>
    </source>
</evidence>
<keyword evidence="3 6" id="KW-0731">Sigma factor</keyword>
<dbReference type="GO" id="GO:0003677">
    <property type="term" value="F:DNA binding"/>
    <property type="evidence" value="ECO:0007669"/>
    <property type="project" value="UniProtKB-KW"/>
</dbReference>
<dbReference type="InterPro" id="IPR013324">
    <property type="entry name" value="RNA_pol_sigma_r3/r4-like"/>
</dbReference>
<evidence type="ECO:0000259" key="7">
    <source>
        <dbReference type="Pfam" id="PF04542"/>
    </source>
</evidence>
<evidence type="ECO:0000256" key="1">
    <source>
        <dbReference type="ARBA" id="ARBA00010641"/>
    </source>
</evidence>
<dbReference type="InterPro" id="IPR007627">
    <property type="entry name" value="RNA_pol_sigma70_r2"/>
</dbReference>
<dbReference type="InterPro" id="IPR013249">
    <property type="entry name" value="RNA_pol_sigma70_r4_t2"/>
</dbReference>
<evidence type="ECO:0000313" key="9">
    <source>
        <dbReference type="EMBL" id="AVI51399.1"/>
    </source>
</evidence>
<keyword evidence="5 6" id="KW-0804">Transcription</keyword>
<accession>A0A2S0HXK7</accession>
<keyword evidence="2 6" id="KW-0805">Transcription regulation</keyword>
<dbReference type="InterPro" id="IPR013325">
    <property type="entry name" value="RNA_pol_sigma_r2"/>
</dbReference>
<dbReference type="Gene3D" id="1.10.1740.10">
    <property type="match status" value="1"/>
</dbReference>
<comment type="similarity">
    <text evidence="1 6">Belongs to the sigma-70 factor family. ECF subfamily.</text>
</comment>
<dbReference type="NCBIfam" id="TIGR02937">
    <property type="entry name" value="sigma70-ECF"/>
    <property type="match status" value="1"/>
</dbReference>
<evidence type="ECO:0000256" key="5">
    <source>
        <dbReference type="ARBA" id="ARBA00023163"/>
    </source>
</evidence>
<dbReference type="GO" id="GO:0016987">
    <property type="term" value="F:sigma factor activity"/>
    <property type="evidence" value="ECO:0007669"/>
    <property type="project" value="UniProtKB-KW"/>
</dbReference>
<dbReference type="EMBL" id="CP027062">
    <property type="protein sequence ID" value="AVI51399.1"/>
    <property type="molecule type" value="Genomic_DNA"/>
</dbReference>
<dbReference type="CDD" id="cd06171">
    <property type="entry name" value="Sigma70_r4"/>
    <property type="match status" value="1"/>
</dbReference>
<evidence type="ECO:0000256" key="4">
    <source>
        <dbReference type="ARBA" id="ARBA00023125"/>
    </source>
</evidence>
<dbReference type="GO" id="GO:0006352">
    <property type="term" value="P:DNA-templated transcription initiation"/>
    <property type="evidence" value="ECO:0007669"/>
    <property type="project" value="InterPro"/>
</dbReference>
<reference evidence="9 10" key="1">
    <citation type="submission" date="2018-02" db="EMBL/GenBank/DDBJ databases">
        <title>Genomic analysis of the strain RR4-38 isolated from a seawater recirculating aquaculture system.</title>
        <authorList>
            <person name="Kim Y.-S."/>
            <person name="Jang Y.H."/>
            <person name="Kim K.-H."/>
        </authorList>
    </citation>
    <scope>NUCLEOTIDE SEQUENCE [LARGE SCALE GENOMIC DNA]</scope>
    <source>
        <strain evidence="9 10">RR4-38</strain>
    </source>
</reference>
<keyword evidence="4 6" id="KW-0238">DNA-binding</keyword>
<feature type="domain" description="RNA polymerase sigma factor 70 region 4 type 2" evidence="8">
    <location>
        <begin position="123"/>
        <end position="175"/>
    </location>
</feature>
<dbReference type="Pfam" id="PF08281">
    <property type="entry name" value="Sigma70_r4_2"/>
    <property type="match status" value="1"/>
</dbReference>
<keyword evidence="10" id="KW-1185">Reference proteome</keyword>
<proteinExistence type="inferred from homology"/>
<dbReference type="InterPro" id="IPR039425">
    <property type="entry name" value="RNA_pol_sigma-70-like"/>
</dbReference>
<dbReference type="Pfam" id="PF04542">
    <property type="entry name" value="Sigma70_r2"/>
    <property type="match status" value="1"/>
</dbReference>
<feature type="domain" description="RNA polymerase sigma-70 region 2" evidence="7">
    <location>
        <begin position="24"/>
        <end position="91"/>
    </location>
</feature>
<dbReference type="SUPFAM" id="SSF88659">
    <property type="entry name" value="Sigma3 and sigma4 domains of RNA polymerase sigma factors"/>
    <property type="match status" value="1"/>
</dbReference>
<dbReference type="PROSITE" id="PS01063">
    <property type="entry name" value="SIGMA70_ECF"/>
    <property type="match status" value="1"/>
</dbReference>
<evidence type="ECO:0000256" key="3">
    <source>
        <dbReference type="ARBA" id="ARBA00023082"/>
    </source>
</evidence>
<dbReference type="InterPro" id="IPR014284">
    <property type="entry name" value="RNA_pol_sigma-70_dom"/>
</dbReference>
<dbReference type="PANTHER" id="PTHR43133:SF8">
    <property type="entry name" value="RNA POLYMERASE SIGMA FACTOR HI_1459-RELATED"/>
    <property type="match status" value="1"/>
</dbReference>
<dbReference type="AlphaFoldDB" id="A0A2S0HXK7"/>
<dbReference type="RefSeq" id="WP_105216640.1">
    <property type="nucleotide sequence ID" value="NZ_CP027062.1"/>
</dbReference>
<sequence length="195" mass="22810">MMQRADHYYIRRTLKGDTNAFSELITRYRDLVFTVIFRVVKSREEAEEVAQDTFLKAFESLSSFRGEAKFSTWLYSIAYRKALDQVRKNNRIKSVELVEDITEKQVQKIENALDLIEQQQRREVINKCIAALADQDAAIVTFYYFEELSVREIAAITGLTEDNIKVKLHRSRKKLFTLLKQFVLPEMTNSNGRAI</sequence>